<dbReference type="Gene3D" id="3.80.10.10">
    <property type="entry name" value="Ribonuclease Inhibitor"/>
    <property type="match status" value="1"/>
</dbReference>
<evidence type="ECO:0000256" key="6">
    <source>
        <dbReference type="RuleBase" id="RU367120"/>
    </source>
</evidence>
<dbReference type="GO" id="GO:0005968">
    <property type="term" value="C:Rab-protein geranylgeranyltransferase complex"/>
    <property type="evidence" value="ECO:0007669"/>
    <property type="project" value="TreeGrafter"/>
</dbReference>
<evidence type="ECO:0000256" key="3">
    <source>
        <dbReference type="ARBA" id="ARBA00022679"/>
    </source>
</evidence>
<dbReference type="PANTHER" id="PTHR11129:SF2">
    <property type="entry name" value="GERANYLGERANYL TRANSFERASE TYPE-2 SUBUNIT ALPHA"/>
    <property type="match status" value="1"/>
</dbReference>
<dbReference type="AlphaFoldDB" id="A0A336MNI1"/>
<dbReference type="InterPro" id="IPR002088">
    <property type="entry name" value="Prenyl_trans_a"/>
</dbReference>
<dbReference type="EC" id="2.5.1.60" evidence="6"/>
<dbReference type="Pfam" id="PF01239">
    <property type="entry name" value="PPTA"/>
    <property type="match status" value="4"/>
</dbReference>
<gene>
    <name evidence="8" type="primary">CSON003864</name>
</gene>
<reference evidence="7" key="1">
    <citation type="submission" date="2018-04" db="EMBL/GenBank/DDBJ databases">
        <authorList>
            <person name="Go L.Y."/>
            <person name="Mitchell J.A."/>
        </authorList>
    </citation>
    <scope>NUCLEOTIDE SEQUENCE</scope>
    <source>
        <tissue evidence="7">Whole organism</tissue>
    </source>
</reference>
<dbReference type="VEuPathDB" id="VectorBase:CSON003864"/>
<dbReference type="EMBL" id="UFQS01001741">
    <property type="protein sequence ID" value="SSX12150.1"/>
    <property type="molecule type" value="Genomic_DNA"/>
</dbReference>
<dbReference type="SUPFAM" id="SSF48439">
    <property type="entry name" value="Protein prenylyltransferase"/>
    <property type="match status" value="1"/>
</dbReference>
<dbReference type="EMBL" id="UFQT01001741">
    <property type="protein sequence ID" value="SSX31610.1"/>
    <property type="molecule type" value="Genomic_DNA"/>
</dbReference>
<proteinExistence type="inferred from homology"/>
<dbReference type="SUPFAM" id="SSF52075">
    <property type="entry name" value="Outer arm dynein light chain 1"/>
    <property type="match status" value="1"/>
</dbReference>
<accession>A0A336MNI1</accession>
<dbReference type="OMA" id="CAWHHRC"/>
<comment type="similarity">
    <text evidence="1 6">Belongs to the protein prenyltransferase subunit alpha family.</text>
</comment>
<dbReference type="PROSITE" id="PS51147">
    <property type="entry name" value="PFTA"/>
    <property type="match status" value="4"/>
</dbReference>
<dbReference type="InterPro" id="IPR032675">
    <property type="entry name" value="LRR_dom_sf"/>
</dbReference>
<dbReference type="GO" id="GO:0097354">
    <property type="term" value="P:prenylation"/>
    <property type="evidence" value="ECO:0007669"/>
    <property type="project" value="UniProtKB-UniRule"/>
</dbReference>
<evidence type="ECO:0000256" key="2">
    <source>
        <dbReference type="ARBA" id="ARBA00022602"/>
    </source>
</evidence>
<comment type="function">
    <text evidence="6">Catalyzes the transfer of a geranyl-geranyl moiety from geranyl-geranyl pyrophosphate to cysteines occuring in specific C-terminal amino acid sequences.</text>
</comment>
<keyword evidence="4" id="KW-0677">Repeat</keyword>
<reference evidence="8" key="2">
    <citation type="submission" date="2018-07" db="EMBL/GenBank/DDBJ databases">
        <authorList>
            <person name="Quirk P.G."/>
            <person name="Krulwich T.A."/>
        </authorList>
    </citation>
    <scope>NUCLEOTIDE SEQUENCE</scope>
</reference>
<dbReference type="Gene3D" id="2.60.40.1130">
    <property type="entry name" value="Rab geranylgeranyltransferase alpha-subunit, insert domain"/>
    <property type="match status" value="1"/>
</dbReference>
<sequence>MHGRLKVRTTEEEQIRKKKEQEIKVKAYRLGMAKIFKKRQNNELDMELYELTSRILSSNPDVTSLWNIRRECILLLVSKKKENKSLFEKDLSFTEQCLRVNPKSYGAWHHRVWVLETSNSPDWKKEVALCTQYLKLDERNFHCWDYRRYVVEKAGISAEKELEFCTEKIETNFSNYSSWHYRSKLLPQLYPHPTDASRPISEERLKEELVLVLNAAFTEPNDSSAWFYQRWLLGYSQEEFDIAVFKMTKDQILIAFSRPIDLNACGYFHDSTFETILNQRRWMPGTEGAKYDTIWMLRHNVDVSNTADFELEYVTEEGKSCKMHICRTINSLVGIKIPKFGYDFQSAVIDILKSQLHDCNELLELEPDSKWTLLTSALLMRAINRTDKEYHQKSLENLHKLQKIDSLRAGYYKDLATKWNIEMQLEKWIRGGNLSNTLNLSKLNLTTLYYTQYLSVVEDINLSGNQLTDRNLQKLSALKSCVKINLADNKIETLNNFPKLAALKQVILTGNAIPEKDEAEFQAKFLTSEEPESSTDSK</sequence>
<keyword evidence="3 6" id="KW-0808">Transferase</keyword>
<protein>
    <recommendedName>
        <fullName evidence="6">Geranylgeranyl transferase type-2 subunit alpha</fullName>
        <ecNumber evidence="6">2.5.1.60</ecNumber>
    </recommendedName>
    <alternativeName>
        <fullName evidence="6">Geranylgeranyl transferase type II subunit alpha</fullName>
    </alternativeName>
</protein>
<evidence type="ECO:0000313" key="7">
    <source>
        <dbReference type="EMBL" id="SSX12150.1"/>
    </source>
</evidence>
<evidence type="ECO:0000313" key="8">
    <source>
        <dbReference type="EMBL" id="SSX31610.1"/>
    </source>
</evidence>
<dbReference type="GO" id="GO:0004663">
    <property type="term" value="F:Rab geranylgeranyltransferase activity"/>
    <property type="evidence" value="ECO:0007669"/>
    <property type="project" value="UniProtKB-UniRule"/>
</dbReference>
<evidence type="ECO:0000256" key="5">
    <source>
        <dbReference type="ARBA" id="ARBA00047658"/>
    </source>
</evidence>
<name>A0A336MNI1_CULSO</name>
<evidence type="ECO:0000256" key="1">
    <source>
        <dbReference type="ARBA" id="ARBA00006734"/>
    </source>
</evidence>
<dbReference type="FunFam" id="1.25.40.120:FF:000001">
    <property type="entry name" value="Geranylgeranyl transferase type-2 subunit alpha"/>
    <property type="match status" value="1"/>
</dbReference>
<dbReference type="Gene3D" id="1.25.40.120">
    <property type="entry name" value="Protein prenylyltransferase"/>
    <property type="match status" value="1"/>
</dbReference>
<dbReference type="PANTHER" id="PTHR11129">
    <property type="entry name" value="PROTEIN FARNESYLTRANSFERASE ALPHA SUBUNIT/RAB GERANYLGERANYL TRANSFERASE ALPHA SUBUNIT"/>
    <property type="match status" value="1"/>
</dbReference>
<keyword evidence="2 6" id="KW-0637">Prenyltransferase</keyword>
<organism evidence="8">
    <name type="scientific">Culicoides sonorensis</name>
    <name type="common">Biting midge</name>
    <dbReference type="NCBI Taxonomy" id="179676"/>
    <lineage>
        <taxon>Eukaryota</taxon>
        <taxon>Metazoa</taxon>
        <taxon>Ecdysozoa</taxon>
        <taxon>Arthropoda</taxon>
        <taxon>Hexapoda</taxon>
        <taxon>Insecta</taxon>
        <taxon>Pterygota</taxon>
        <taxon>Neoptera</taxon>
        <taxon>Endopterygota</taxon>
        <taxon>Diptera</taxon>
        <taxon>Nematocera</taxon>
        <taxon>Chironomoidea</taxon>
        <taxon>Ceratopogonidae</taxon>
        <taxon>Ceratopogoninae</taxon>
        <taxon>Culicoides</taxon>
        <taxon>Monoculicoides</taxon>
    </lineage>
</organism>
<evidence type="ECO:0000256" key="4">
    <source>
        <dbReference type="ARBA" id="ARBA00022737"/>
    </source>
</evidence>
<comment type="catalytic activity">
    <reaction evidence="5 6">
        <text>geranylgeranyl diphosphate + L-cysteinyl-[protein] = S-geranylgeranyl-L-cysteinyl-[protein] + diphosphate</text>
        <dbReference type="Rhea" id="RHEA:21240"/>
        <dbReference type="Rhea" id="RHEA-COMP:10131"/>
        <dbReference type="Rhea" id="RHEA-COMP:11537"/>
        <dbReference type="ChEBI" id="CHEBI:29950"/>
        <dbReference type="ChEBI" id="CHEBI:33019"/>
        <dbReference type="ChEBI" id="CHEBI:57533"/>
        <dbReference type="ChEBI" id="CHEBI:86021"/>
        <dbReference type="EC" id="2.5.1.60"/>
    </reaction>
</comment>